<dbReference type="InterPro" id="IPR003718">
    <property type="entry name" value="OsmC/Ohr_fam"/>
</dbReference>
<protein>
    <submittedName>
        <fullName evidence="1">OsmC family protein</fullName>
    </submittedName>
</protein>
<organism evidence="1 2">
    <name type="scientific">Aeromicrobium ginsengisoli</name>
    <dbReference type="NCBI Taxonomy" id="363867"/>
    <lineage>
        <taxon>Bacteria</taxon>
        <taxon>Bacillati</taxon>
        <taxon>Actinomycetota</taxon>
        <taxon>Actinomycetes</taxon>
        <taxon>Propionibacteriales</taxon>
        <taxon>Nocardioidaceae</taxon>
        <taxon>Aeromicrobium</taxon>
    </lineage>
</organism>
<reference evidence="1" key="1">
    <citation type="submission" date="2019-09" db="EMBL/GenBank/DDBJ databases">
        <authorList>
            <person name="Li J."/>
        </authorList>
    </citation>
    <scope>NUCLEOTIDE SEQUENCE [LARGE SCALE GENOMIC DNA]</scope>
    <source>
        <strain evidence="1">JCM 14732</strain>
    </source>
</reference>
<dbReference type="OrthoDB" id="7868221at2"/>
<evidence type="ECO:0000313" key="2">
    <source>
        <dbReference type="Proteomes" id="UP000380867"/>
    </source>
</evidence>
<dbReference type="SUPFAM" id="SSF82784">
    <property type="entry name" value="OsmC-like"/>
    <property type="match status" value="1"/>
</dbReference>
<dbReference type="InterPro" id="IPR036102">
    <property type="entry name" value="OsmC/Ohrsf"/>
</dbReference>
<dbReference type="AlphaFoldDB" id="A0A5M4F9D3"/>
<sequence length="130" mass="13026">MTAITATFRTIPGTQAAEGRTGEHAVVVDRPAGVAGGAGAGMNGGQLLALAIGGCLANDVRYVAAVRNDTIDDVQVDVSLEIDNGLVTSADVVIRLVVPDGVDTAALVDEAVAASTVLAAVRDGFPVTVR</sequence>
<dbReference type="Gene3D" id="3.30.300.20">
    <property type="match status" value="1"/>
</dbReference>
<dbReference type="RefSeq" id="WP_149690972.1">
    <property type="nucleotide sequence ID" value="NZ_SDPQ02000004.1"/>
</dbReference>
<keyword evidence="2" id="KW-1185">Reference proteome</keyword>
<proteinExistence type="predicted"/>
<dbReference type="Pfam" id="PF02566">
    <property type="entry name" value="OsmC"/>
    <property type="match status" value="1"/>
</dbReference>
<dbReference type="EMBL" id="SDPQ02000004">
    <property type="protein sequence ID" value="KAA1394362.1"/>
    <property type="molecule type" value="Genomic_DNA"/>
</dbReference>
<comment type="caution">
    <text evidence="1">The sequence shown here is derived from an EMBL/GenBank/DDBJ whole genome shotgun (WGS) entry which is preliminary data.</text>
</comment>
<name>A0A5M4F9D3_9ACTN</name>
<evidence type="ECO:0000313" key="1">
    <source>
        <dbReference type="EMBL" id="KAA1394362.1"/>
    </source>
</evidence>
<gene>
    <name evidence="1" type="ORF">ESP70_019380</name>
</gene>
<dbReference type="InterPro" id="IPR015946">
    <property type="entry name" value="KH_dom-like_a/b"/>
</dbReference>
<accession>A0A5M4F9D3</accession>
<dbReference type="Proteomes" id="UP000380867">
    <property type="component" value="Unassembled WGS sequence"/>
</dbReference>